<dbReference type="InterPro" id="IPR021255">
    <property type="entry name" value="DUF2807"/>
</dbReference>
<sequence>MIKAKTILILLFSFSCISLFAQQSEIREVSSFNQLSFSTAGKVYLTQGSTQKVELKGSRDVLEKIETEVRGGRLIIKRESSGWFSWSDDGDLEVYITVPEIEELNVSGSGKVYGKNTIKTSDMEISVSGSGSVDLNTTASDLDLSISGSGEISLEGSARYVDISISGSGSLDAEDLKSDSYKIKISGSGSCKVFAEKSIDASISGSGSVYYKGNPSNVNSHSSGSGKVRKI</sequence>
<protein>
    <submittedName>
        <fullName evidence="3">DUF2807 domain-containing protein</fullName>
    </submittedName>
</protein>
<name>A0ABW9RV12_9BACT</name>
<organism evidence="3 4">
    <name type="scientific">Fulvivirga kasyanovii</name>
    <dbReference type="NCBI Taxonomy" id="396812"/>
    <lineage>
        <taxon>Bacteria</taxon>
        <taxon>Pseudomonadati</taxon>
        <taxon>Bacteroidota</taxon>
        <taxon>Cytophagia</taxon>
        <taxon>Cytophagales</taxon>
        <taxon>Fulvivirgaceae</taxon>
        <taxon>Fulvivirga</taxon>
    </lineage>
</organism>
<feature type="domain" description="Putative auto-transporter adhesin head GIN" evidence="2">
    <location>
        <begin position="32"/>
        <end position="215"/>
    </location>
</feature>
<accession>A0ABW9RV12</accession>
<reference evidence="3 4" key="1">
    <citation type="submission" date="2019-02" db="EMBL/GenBank/DDBJ databases">
        <authorList>
            <person name="Goldberg S.R."/>
            <person name="Haltli B.A."/>
            <person name="Correa H."/>
            <person name="Russell K.G."/>
        </authorList>
    </citation>
    <scope>NUCLEOTIDE SEQUENCE [LARGE SCALE GENOMIC DNA]</scope>
    <source>
        <strain evidence="3 4">JCM 16186</strain>
    </source>
</reference>
<evidence type="ECO:0000313" key="4">
    <source>
        <dbReference type="Proteomes" id="UP000798808"/>
    </source>
</evidence>
<dbReference type="Proteomes" id="UP000798808">
    <property type="component" value="Unassembled WGS sequence"/>
</dbReference>
<proteinExistence type="predicted"/>
<keyword evidence="4" id="KW-1185">Reference proteome</keyword>
<dbReference type="PROSITE" id="PS51257">
    <property type="entry name" value="PROKAR_LIPOPROTEIN"/>
    <property type="match status" value="1"/>
</dbReference>
<evidence type="ECO:0000259" key="2">
    <source>
        <dbReference type="Pfam" id="PF10988"/>
    </source>
</evidence>
<comment type="caution">
    <text evidence="3">The sequence shown here is derived from an EMBL/GenBank/DDBJ whole genome shotgun (WGS) entry which is preliminary data.</text>
</comment>
<evidence type="ECO:0000313" key="3">
    <source>
        <dbReference type="EMBL" id="MTI27551.1"/>
    </source>
</evidence>
<gene>
    <name evidence="3" type="ORF">E1163_21520</name>
</gene>
<dbReference type="PANTHER" id="PTHR39200">
    <property type="entry name" value="HYPOTHETICAL EXPORTED PROTEIN"/>
    <property type="match status" value="1"/>
</dbReference>
<keyword evidence="1" id="KW-0732">Signal</keyword>
<feature type="signal peptide" evidence="1">
    <location>
        <begin position="1"/>
        <end position="21"/>
    </location>
</feature>
<feature type="chain" id="PRO_5047110832" evidence="1">
    <location>
        <begin position="22"/>
        <end position="231"/>
    </location>
</feature>
<dbReference type="PANTHER" id="PTHR39200:SF1">
    <property type="entry name" value="AUTO-TRANSPORTER ADHESIN HEAD GIN DOMAIN-CONTAINING PROTEIN-RELATED"/>
    <property type="match status" value="1"/>
</dbReference>
<evidence type="ECO:0000256" key="1">
    <source>
        <dbReference type="SAM" id="SignalP"/>
    </source>
</evidence>
<dbReference type="Pfam" id="PF10988">
    <property type="entry name" value="DUF2807"/>
    <property type="match status" value="1"/>
</dbReference>
<dbReference type="Gene3D" id="2.160.20.120">
    <property type="match status" value="1"/>
</dbReference>
<dbReference type="EMBL" id="SMLW01000633">
    <property type="protein sequence ID" value="MTI27551.1"/>
    <property type="molecule type" value="Genomic_DNA"/>
</dbReference>
<dbReference type="RefSeq" id="WP_155174551.1">
    <property type="nucleotide sequence ID" value="NZ_BAAAFL010000002.1"/>
</dbReference>